<gene>
    <name evidence="4" type="ORF">J2S59_001949</name>
</gene>
<name>A0ABT9NQQ6_9ACTN</name>
<dbReference type="Pfam" id="PF13280">
    <property type="entry name" value="WYL"/>
    <property type="match status" value="1"/>
</dbReference>
<comment type="caution">
    <text evidence="4">The sequence shown here is derived from an EMBL/GenBank/DDBJ whole genome shotgun (WGS) entry which is preliminary data.</text>
</comment>
<feature type="region of interest" description="Disordered" evidence="1">
    <location>
        <begin position="626"/>
        <end position="645"/>
    </location>
</feature>
<sequence length="746" mass="79229">MSVSVPRSLAEQLRSWPDERLATLVRHRPDLGVPAPQDSTQLASRAAARPSVLRMLDQLDRLHLTVLEAAVVLGPGCTAPQVAAIVHADPAATARALTHLLDTALLWGDEHHLRPVSVLTDLLGPFAAGAGDDVRRPVDEVRRLLGEVSPQARAMLEHVEGSGLVGTVEQADRRVSVAQARTPVEELLARRLLVARDSRHVSVPPDVVIALRGGRTTTYDVSAAPALMTSERDAAVVDRVGAGAASEFAQRVELLLETWGATPPSALRSGGVGVRDLRAATALLGVPEETTVLVIEVAAAADLLAAGPTDDLDAAWLPTDAFDTWRSQDTAQRWARLTRAWWESPRLAAVVGSKDGRGRTVNALAEGAERTWAVDTRRELLTALAELPRGSVLAATTGPPSLVAHLEWRRPRRPTGREELVTVTLDEAASLGVVALGGVTAHGAALLDGDPAGVLAPLLPPPVDHILLQADLTAVAPGPLEHELATKLATLADVESRGGATVYRFDASSIRRAFDAGWSAQEVHSFISTASRTPVPQPLVYLVDDVSRRFGTVRIGAATAFVRSDDEQALAELAHDPRAASLRLRLIAPTVLVTDAPTDVVMATLRELGVAPVLEAADGTVRLARRDTQRARTPRRRTSPGVAQARDAARVSAVVTAVRAGDRAVAARPTGGTPAPSTPAAVLSQLRDAIESGRTVWIGYTDNEGGVSERIVEPRRVDGGWLTAYDARSDDTRAFALHRITAVRSM</sequence>
<evidence type="ECO:0000313" key="4">
    <source>
        <dbReference type="EMBL" id="MDP9822140.1"/>
    </source>
</evidence>
<accession>A0ABT9NQQ6</accession>
<dbReference type="PROSITE" id="PS52050">
    <property type="entry name" value="WYL"/>
    <property type="match status" value="1"/>
</dbReference>
<evidence type="ECO:0000313" key="5">
    <source>
        <dbReference type="Proteomes" id="UP001240447"/>
    </source>
</evidence>
<evidence type="ECO:0000256" key="1">
    <source>
        <dbReference type="SAM" id="MobiDB-lite"/>
    </source>
</evidence>
<feature type="domain" description="Helicase XPB/Ssl2 N-terminal" evidence="3">
    <location>
        <begin position="466"/>
        <end position="588"/>
    </location>
</feature>
<feature type="domain" description="WYL" evidence="2">
    <location>
        <begin position="682"/>
        <end position="744"/>
    </location>
</feature>
<dbReference type="InterPro" id="IPR026881">
    <property type="entry name" value="WYL_dom"/>
</dbReference>
<dbReference type="Pfam" id="PF13625">
    <property type="entry name" value="Helicase_C_3"/>
    <property type="match status" value="1"/>
</dbReference>
<evidence type="ECO:0000259" key="2">
    <source>
        <dbReference type="Pfam" id="PF13280"/>
    </source>
</evidence>
<keyword evidence="5" id="KW-1185">Reference proteome</keyword>
<dbReference type="InterPro" id="IPR032830">
    <property type="entry name" value="XPB/Ssl2_N"/>
</dbReference>
<dbReference type="Proteomes" id="UP001240447">
    <property type="component" value="Unassembled WGS sequence"/>
</dbReference>
<organism evidence="4 5">
    <name type="scientific">Nocardioides massiliensis</name>
    <dbReference type="NCBI Taxonomy" id="1325935"/>
    <lineage>
        <taxon>Bacteria</taxon>
        <taxon>Bacillati</taxon>
        <taxon>Actinomycetota</taxon>
        <taxon>Actinomycetes</taxon>
        <taxon>Propionibacteriales</taxon>
        <taxon>Nocardioidaceae</taxon>
        <taxon>Nocardioides</taxon>
    </lineage>
</organism>
<reference evidence="4 5" key="1">
    <citation type="submission" date="2023-07" db="EMBL/GenBank/DDBJ databases">
        <title>Sequencing the genomes of 1000 actinobacteria strains.</title>
        <authorList>
            <person name="Klenk H.-P."/>
        </authorList>
    </citation>
    <scope>NUCLEOTIDE SEQUENCE [LARGE SCALE GENOMIC DNA]</scope>
    <source>
        <strain evidence="4 5">GD13</strain>
    </source>
</reference>
<dbReference type="RefSeq" id="WP_068119418.1">
    <property type="nucleotide sequence ID" value="NZ_CCXJ01000185.1"/>
</dbReference>
<dbReference type="EMBL" id="JAUSQM010000001">
    <property type="protein sequence ID" value="MDP9822140.1"/>
    <property type="molecule type" value="Genomic_DNA"/>
</dbReference>
<proteinExistence type="predicted"/>
<evidence type="ECO:0000259" key="3">
    <source>
        <dbReference type="Pfam" id="PF13625"/>
    </source>
</evidence>
<protein>
    <recommendedName>
        <fullName evidence="6">Helicase XPB/Ssl2 N-terminal domain-containing protein</fullName>
    </recommendedName>
</protein>
<evidence type="ECO:0008006" key="6">
    <source>
        <dbReference type="Google" id="ProtNLM"/>
    </source>
</evidence>